<comment type="caution">
    <text evidence="8">The sequence shown here is derived from an EMBL/GenBank/DDBJ whole genome shotgun (WGS) entry which is preliminary data.</text>
</comment>
<feature type="transmembrane region" description="Helical" evidence="7">
    <location>
        <begin position="85"/>
        <end position="109"/>
    </location>
</feature>
<keyword evidence="6" id="KW-0769">Symport</keyword>
<keyword evidence="2 6" id="KW-0813">Transport</keyword>
<accession>A0A5S4ZQ77</accession>
<dbReference type="PROSITE" id="PS00610">
    <property type="entry name" value="NA_NEUROTRAN_SYMP_1"/>
    <property type="match status" value="1"/>
</dbReference>
<dbReference type="AlphaFoldDB" id="A0A5S4ZQ77"/>
<dbReference type="InterPro" id="IPR037272">
    <property type="entry name" value="SNS_sf"/>
</dbReference>
<dbReference type="NCBIfam" id="NF037979">
    <property type="entry name" value="Na_transp"/>
    <property type="match status" value="1"/>
</dbReference>
<dbReference type="GO" id="GO:0015293">
    <property type="term" value="F:symporter activity"/>
    <property type="evidence" value="ECO:0007669"/>
    <property type="project" value="UniProtKB-KW"/>
</dbReference>
<feature type="transmembrane region" description="Helical" evidence="7">
    <location>
        <begin position="358"/>
        <end position="380"/>
    </location>
</feature>
<sequence length="503" mass="54581">MVQREQWGTRMGFILAAVGSAVGLGNIWRFPYMVADNGGGIFFLVYLFALLTAGIPIMILEFGIGHKYRGGAPLSFAKMNRKFEWLGWSQVIVCFFIAVYYVVVIAWALSYFYHSFSLGYAGDPAGFFFGNVLGLTDGPFELGGIQTQLLIPLAIAWAVNFFAIYTGVKGGIERLAKILIPTLFIMVVIIALRGSTLPGSAAGLNFMFDPDFSRLFDFKVWTAAYGQIFFDLSICFAIMITYSSYLPKRSDITSNAFTTCLTNCGFSLLAGIAVFSILGHMAFTQGVAVNDVAGAGVGLAFVTFPAAIATLGSVAPLFGMLFFLALALAGITSLISINEAAIAALMDKLALDRKVVTVIYTAVAASCSLLIATGAGLYILDIVDHFTNNFGIVFGGLIQVLLVGWFFKLKSLQDHINSVSDIKAGSWWVFSIKIITPLVAGYTGIMTLISDIKVPYENYPQEALLVMGWLVLAVIVVGGFLVSRLKWKDKEVLLIEGVRDNDR</sequence>
<evidence type="ECO:0000256" key="1">
    <source>
        <dbReference type="ARBA" id="ARBA00004141"/>
    </source>
</evidence>
<feature type="transmembrane region" description="Helical" evidence="7">
    <location>
        <begin position="224"/>
        <end position="245"/>
    </location>
</feature>
<feature type="transmembrane region" description="Helical" evidence="7">
    <location>
        <begin position="387"/>
        <end position="407"/>
    </location>
</feature>
<feature type="transmembrane region" description="Helical" evidence="7">
    <location>
        <begin position="12"/>
        <end position="29"/>
    </location>
</feature>
<dbReference type="PRINTS" id="PR00176">
    <property type="entry name" value="NANEUSMPORT"/>
</dbReference>
<dbReference type="InterPro" id="IPR000175">
    <property type="entry name" value="Na/ntran_symport"/>
</dbReference>
<evidence type="ECO:0000313" key="9">
    <source>
        <dbReference type="Proteomes" id="UP000323166"/>
    </source>
</evidence>
<reference evidence="8 9" key="1">
    <citation type="submission" date="2019-07" db="EMBL/GenBank/DDBJ databases">
        <title>Genomic Encyclopedia of Type Strains, Phase I: the one thousand microbial genomes (KMG-I) project.</title>
        <authorList>
            <person name="Kyrpides N."/>
        </authorList>
    </citation>
    <scope>NUCLEOTIDE SEQUENCE [LARGE SCALE GENOMIC DNA]</scope>
    <source>
        <strain evidence="8 9">DSM 6562</strain>
    </source>
</reference>
<dbReference type="Pfam" id="PF00209">
    <property type="entry name" value="SNF"/>
    <property type="match status" value="2"/>
</dbReference>
<keyword evidence="3 6" id="KW-0812">Transmembrane</keyword>
<evidence type="ECO:0000256" key="7">
    <source>
        <dbReference type="SAM" id="Phobius"/>
    </source>
</evidence>
<proteinExistence type="inferred from homology"/>
<dbReference type="PANTHER" id="PTHR42948:SF1">
    <property type="entry name" value="TRANSPORTER"/>
    <property type="match status" value="1"/>
</dbReference>
<feature type="transmembrane region" description="Helical" evidence="7">
    <location>
        <begin position="149"/>
        <end position="168"/>
    </location>
</feature>
<keyword evidence="9" id="KW-1185">Reference proteome</keyword>
<feature type="transmembrane region" description="Helical" evidence="7">
    <location>
        <begin position="295"/>
        <end position="314"/>
    </location>
</feature>
<keyword evidence="4 7" id="KW-1133">Transmembrane helix</keyword>
<dbReference type="PROSITE" id="PS50267">
    <property type="entry name" value="NA_NEUROTRAN_SYMP_3"/>
    <property type="match status" value="1"/>
</dbReference>
<evidence type="ECO:0000313" key="8">
    <source>
        <dbReference type="EMBL" id="TYO95055.1"/>
    </source>
</evidence>
<dbReference type="EMBL" id="VNHM01000009">
    <property type="protein sequence ID" value="TYO95055.1"/>
    <property type="molecule type" value="Genomic_DNA"/>
</dbReference>
<dbReference type="Proteomes" id="UP000323166">
    <property type="component" value="Unassembled WGS sequence"/>
</dbReference>
<keyword evidence="5 7" id="KW-0472">Membrane</keyword>
<evidence type="ECO:0000256" key="5">
    <source>
        <dbReference type="ARBA" id="ARBA00023136"/>
    </source>
</evidence>
<name>A0A5S4ZQ77_9FIRM</name>
<dbReference type="SUPFAM" id="SSF161070">
    <property type="entry name" value="SNF-like"/>
    <property type="match status" value="1"/>
</dbReference>
<feature type="transmembrane region" description="Helical" evidence="7">
    <location>
        <begin position="257"/>
        <end position="283"/>
    </location>
</feature>
<organism evidence="8 9">
    <name type="scientific">Desulfallas thermosapovorans DSM 6562</name>
    <dbReference type="NCBI Taxonomy" id="1121431"/>
    <lineage>
        <taxon>Bacteria</taxon>
        <taxon>Bacillati</taxon>
        <taxon>Bacillota</taxon>
        <taxon>Clostridia</taxon>
        <taxon>Eubacteriales</taxon>
        <taxon>Desulfallaceae</taxon>
        <taxon>Desulfallas</taxon>
    </lineage>
</organism>
<feature type="transmembrane region" description="Helical" evidence="7">
    <location>
        <begin position="462"/>
        <end position="482"/>
    </location>
</feature>
<evidence type="ECO:0000256" key="6">
    <source>
        <dbReference type="RuleBase" id="RU003732"/>
    </source>
</evidence>
<gene>
    <name evidence="8" type="ORF">LX24_01782</name>
</gene>
<feature type="transmembrane region" description="Helical" evidence="7">
    <location>
        <begin position="427"/>
        <end position="450"/>
    </location>
</feature>
<feature type="transmembrane region" description="Helical" evidence="7">
    <location>
        <begin position="41"/>
        <end position="64"/>
    </location>
</feature>
<dbReference type="GO" id="GO:0016020">
    <property type="term" value="C:membrane"/>
    <property type="evidence" value="ECO:0007669"/>
    <property type="project" value="UniProtKB-SubCell"/>
</dbReference>
<dbReference type="PANTHER" id="PTHR42948">
    <property type="entry name" value="TRANSPORTER"/>
    <property type="match status" value="1"/>
</dbReference>
<comment type="similarity">
    <text evidence="6">Belongs to the sodium:neurotransmitter symporter (SNF) (TC 2.A.22) family.</text>
</comment>
<evidence type="ECO:0000256" key="4">
    <source>
        <dbReference type="ARBA" id="ARBA00022989"/>
    </source>
</evidence>
<comment type="subcellular location">
    <subcellularLocation>
        <location evidence="1">Membrane</location>
        <topology evidence="1">Multi-pass membrane protein</topology>
    </subcellularLocation>
</comment>
<feature type="transmembrane region" description="Helical" evidence="7">
    <location>
        <begin position="180"/>
        <end position="204"/>
    </location>
</feature>
<protein>
    <recommendedName>
        <fullName evidence="6">Transporter</fullName>
    </recommendedName>
</protein>
<evidence type="ECO:0000256" key="3">
    <source>
        <dbReference type="ARBA" id="ARBA00022692"/>
    </source>
</evidence>
<evidence type="ECO:0000256" key="2">
    <source>
        <dbReference type="ARBA" id="ARBA00022448"/>
    </source>
</evidence>
<dbReference type="CDD" id="cd10334">
    <property type="entry name" value="SLC6sbd_u1"/>
    <property type="match status" value="1"/>
</dbReference>